<accession>A0A133VQW6</accession>
<comment type="caution">
    <text evidence="1">The sequence shown here is derived from an EMBL/GenBank/DDBJ whole genome shotgun (WGS) entry which is preliminary data.</text>
</comment>
<evidence type="ECO:0000313" key="2">
    <source>
        <dbReference type="Proteomes" id="UP000070248"/>
    </source>
</evidence>
<organism evidence="1 2">
    <name type="scientific">candidate division MSBL1 archaeon SCGC-AAA385M02</name>
    <dbReference type="NCBI Taxonomy" id="1698287"/>
    <lineage>
        <taxon>Archaea</taxon>
        <taxon>Methanobacteriati</taxon>
        <taxon>Methanobacteriota</taxon>
        <taxon>candidate division MSBL1</taxon>
    </lineage>
</organism>
<name>A0A133VQW6_9EURY</name>
<evidence type="ECO:0000313" key="1">
    <source>
        <dbReference type="EMBL" id="KXB08832.1"/>
    </source>
</evidence>
<dbReference type="Proteomes" id="UP000070248">
    <property type="component" value="Unassembled WGS sequence"/>
</dbReference>
<protein>
    <submittedName>
        <fullName evidence="1">Uncharacterized protein</fullName>
    </submittedName>
</protein>
<dbReference type="AlphaFoldDB" id="A0A133VQW6"/>
<feature type="non-terminal residue" evidence="1">
    <location>
        <position position="75"/>
    </location>
</feature>
<gene>
    <name evidence="1" type="ORF">AKJ59_00440</name>
</gene>
<proteinExistence type="predicted"/>
<reference evidence="1 2" key="1">
    <citation type="journal article" date="2016" name="Sci. Rep.">
        <title>Metabolic traits of an uncultured archaeal lineage -MSBL1- from brine pools of the Red Sea.</title>
        <authorList>
            <person name="Mwirichia R."/>
            <person name="Alam I."/>
            <person name="Rashid M."/>
            <person name="Vinu M."/>
            <person name="Ba-Alawi W."/>
            <person name="Anthony Kamau A."/>
            <person name="Kamanda Ngugi D."/>
            <person name="Goker M."/>
            <person name="Klenk H.P."/>
            <person name="Bajic V."/>
            <person name="Stingl U."/>
        </authorList>
    </citation>
    <scope>NUCLEOTIDE SEQUENCE [LARGE SCALE GENOMIC DNA]</scope>
    <source>
        <strain evidence="1">SCGC-AAA385M02</strain>
    </source>
</reference>
<sequence>MSDYGIKVTRNGVDIDDAGIDLNDYIFHSGYPQLNVYDYGSFTNNFSGGGTEDTLTISHNLGYVPFAFVYMQNYD</sequence>
<dbReference type="EMBL" id="LHYL01000004">
    <property type="protein sequence ID" value="KXB08832.1"/>
    <property type="molecule type" value="Genomic_DNA"/>
</dbReference>
<keyword evidence="2" id="KW-1185">Reference proteome</keyword>